<evidence type="ECO:0000313" key="2">
    <source>
        <dbReference type="Proteomes" id="UP000321685"/>
    </source>
</evidence>
<organism evidence="1 2">
    <name type="scientific">Pseudonocardia sulfidoxydans NBRC 16205</name>
    <dbReference type="NCBI Taxonomy" id="1223511"/>
    <lineage>
        <taxon>Bacteria</taxon>
        <taxon>Bacillati</taxon>
        <taxon>Actinomycetota</taxon>
        <taxon>Actinomycetes</taxon>
        <taxon>Pseudonocardiales</taxon>
        <taxon>Pseudonocardiaceae</taxon>
        <taxon>Pseudonocardia</taxon>
    </lineage>
</organism>
<accession>A0A511DMG5</accession>
<comment type="caution">
    <text evidence="1">The sequence shown here is derived from an EMBL/GenBank/DDBJ whole genome shotgun (WGS) entry which is preliminary data.</text>
</comment>
<sequence>MAFRAGVGHHLGVPADPLDAHVELVEHLVQSTPLSVGEAQRVVAEVLGYFAESTERYVRRRHGELQRRGMTNDRIFERVGAELAARRVAPPALSARQLRRIVYG</sequence>
<dbReference type="EMBL" id="BJVJ01000057">
    <property type="protein sequence ID" value="GEL25577.1"/>
    <property type="molecule type" value="Genomic_DNA"/>
</dbReference>
<reference evidence="1 2" key="1">
    <citation type="submission" date="2019-07" db="EMBL/GenBank/DDBJ databases">
        <title>Whole genome shotgun sequence of Pseudonocardia sulfidoxydans NBRC 16205.</title>
        <authorList>
            <person name="Hosoyama A."/>
            <person name="Uohara A."/>
            <person name="Ohji S."/>
            <person name="Ichikawa N."/>
        </authorList>
    </citation>
    <scope>NUCLEOTIDE SEQUENCE [LARGE SCALE GENOMIC DNA]</scope>
    <source>
        <strain evidence="1 2">NBRC 16205</strain>
    </source>
</reference>
<name>A0A511DMG5_9PSEU</name>
<dbReference type="Proteomes" id="UP000321685">
    <property type="component" value="Unassembled WGS sequence"/>
</dbReference>
<gene>
    <name evidence="1" type="ORF">PSU4_45310</name>
</gene>
<proteinExistence type="predicted"/>
<protein>
    <submittedName>
        <fullName evidence="1">Uncharacterized protein</fullName>
    </submittedName>
</protein>
<dbReference type="AlphaFoldDB" id="A0A511DMG5"/>
<evidence type="ECO:0000313" key="1">
    <source>
        <dbReference type="EMBL" id="GEL25577.1"/>
    </source>
</evidence>
<keyword evidence="2" id="KW-1185">Reference proteome</keyword>